<organism evidence="2 3">
    <name type="scientific">Pseudodesulfovibrio senegalensis</name>
    <dbReference type="NCBI Taxonomy" id="1721087"/>
    <lineage>
        <taxon>Bacteria</taxon>
        <taxon>Pseudomonadati</taxon>
        <taxon>Thermodesulfobacteriota</taxon>
        <taxon>Desulfovibrionia</taxon>
        <taxon>Desulfovibrionales</taxon>
        <taxon>Desulfovibrionaceae</taxon>
    </lineage>
</organism>
<dbReference type="InterPro" id="IPR053170">
    <property type="entry name" value="Transcription_regulator"/>
</dbReference>
<feature type="transmembrane region" description="Helical" evidence="1">
    <location>
        <begin position="126"/>
        <end position="147"/>
    </location>
</feature>
<protein>
    <submittedName>
        <fullName evidence="2">Metal-dependent hydrolase</fullName>
    </submittedName>
</protein>
<keyword evidence="1" id="KW-1133">Transmembrane helix</keyword>
<keyword evidence="2" id="KW-0378">Hydrolase</keyword>
<dbReference type="EMBL" id="WAIE01000001">
    <property type="protein sequence ID" value="KAB1443602.1"/>
    <property type="molecule type" value="Genomic_DNA"/>
</dbReference>
<name>A0A6N6N5Z5_9BACT</name>
<feature type="transmembrane region" description="Helical" evidence="1">
    <location>
        <begin position="59"/>
        <end position="77"/>
    </location>
</feature>
<evidence type="ECO:0000256" key="1">
    <source>
        <dbReference type="SAM" id="Phobius"/>
    </source>
</evidence>
<dbReference type="OrthoDB" id="9781927at2"/>
<dbReference type="RefSeq" id="WP_151149974.1">
    <property type="nucleotide sequence ID" value="NZ_WAIE01000001.1"/>
</dbReference>
<proteinExistence type="predicted"/>
<accession>A0A6N6N5Z5</accession>
<sequence>MDPVTHLASGVIGAQAFRRNFPKARLFMPFCILCAWIPDVDILFFNADPEWSLLHHRGLSTSIAGGAVMAVILAILYRFVARKVPLAKSFLLALFLIYVHIWLDYITSYGTQILAPFSNERFSLDALFIIDPIYTITLLLFMVVAFIRKNKESVIGKWALAFVFIYPLASLGTGSLLENMMSKQYANQGIQFEEFDFIPDAFTPIYWKVVSRQKDTYTLTLVNTFVPGKEYPSISGHRANPGLLEELGTQTSMFATWKWFARYPIIKTRDTGNGTEMIFDDLRFSSVHPVMTSIFTERKPPFRLVGTVDDQGRLKSWQFNHSLRKTLEEAVQ</sequence>
<feature type="transmembrane region" description="Helical" evidence="1">
    <location>
        <begin position="26"/>
        <end position="47"/>
    </location>
</feature>
<dbReference type="PANTHER" id="PTHR40031">
    <property type="entry name" value="HYPOTHETICAL MEMBRANE SPANNING PROTEIN"/>
    <property type="match status" value="1"/>
</dbReference>
<dbReference type="Proteomes" id="UP000438699">
    <property type="component" value="Unassembled WGS sequence"/>
</dbReference>
<dbReference type="Pfam" id="PF04307">
    <property type="entry name" value="YdjM"/>
    <property type="match status" value="1"/>
</dbReference>
<keyword evidence="3" id="KW-1185">Reference proteome</keyword>
<feature type="transmembrane region" description="Helical" evidence="1">
    <location>
        <begin position="159"/>
        <end position="177"/>
    </location>
</feature>
<feature type="transmembrane region" description="Helical" evidence="1">
    <location>
        <begin position="89"/>
        <end position="106"/>
    </location>
</feature>
<dbReference type="InterPro" id="IPR007404">
    <property type="entry name" value="YdjM-like"/>
</dbReference>
<keyword evidence="1" id="KW-0472">Membrane</keyword>
<comment type="caution">
    <text evidence="2">The sequence shown here is derived from an EMBL/GenBank/DDBJ whole genome shotgun (WGS) entry which is preliminary data.</text>
</comment>
<evidence type="ECO:0000313" key="2">
    <source>
        <dbReference type="EMBL" id="KAB1443602.1"/>
    </source>
</evidence>
<keyword evidence="1" id="KW-0812">Transmembrane</keyword>
<gene>
    <name evidence="2" type="ORF">F8A88_05005</name>
</gene>
<reference evidence="2 3" key="1">
    <citation type="journal article" date="2017" name="Int. J. Syst. Evol. Microbiol.">
        <title>Desulfovibrio senegalensis sp. nov., a mesophilic sulfate reducer isolated from marine sediment.</title>
        <authorList>
            <person name="Thioye A."/>
            <person name="Gam Z.B.A."/>
            <person name="Mbengue M."/>
            <person name="Cayol J.L."/>
            <person name="Joseph-Bartoli M."/>
            <person name="Toure-Kane C."/>
            <person name="Labat M."/>
        </authorList>
    </citation>
    <scope>NUCLEOTIDE SEQUENCE [LARGE SCALE GENOMIC DNA]</scope>
    <source>
        <strain evidence="2 3">DSM 101509</strain>
    </source>
</reference>
<dbReference type="PANTHER" id="PTHR40031:SF1">
    <property type="entry name" value="MEMBRANE-BOUND METAL-DEPENDENT HYDROLASE"/>
    <property type="match status" value="1"/>
</dbReference>
<dbReference type="AlphaFoldDB" id="A0A6N6N5Z5"/>
<dbReference type="GO" id="GO:0016787">
    <property type="term" value="F:hydrolase activity"/>
    <property type="evidence" value="ECO:0007669"/>
    <property type="project" value="UniProtKB-KW"/>
</dbReference>
<evidence type="ECO:0000313" key="3">
    <source>
        <dbReference type="Proteomes" id="UP000438699"/>
    </source>
</evidence>